<sequence>MSLKGMNYLKRKLSTVRPRVKMRYRQYAMKHYDPPVGLTIPHQIISKYQAVLGWSAKGVDSLADRLVFREFANDDYNVNAIFAQNNPDIFFDSAVLSALIGSCCFVYLSKDEDEGVRLQVIEASNATGVIDPITGLLTEGYAVLQRDDNDNPILEAYFTDEETWFYPKDETPFRVSNPTGVPLLVPVIHRPDAVRPFGRSRITRSGMYYQRYAKRTLERADVTAEFYSYPQKYILGMDPDAEAMDTWKATVSSLLRIDKDDDGDHPVVGQFTTASMSPFTEQLRTAAAGFAGEMGLTLDDLGFVSDNPSSVEAIKASHENLRLAGRKAQRSLGSGLLNVAYVAICLQDEFQYLRSQFVNTSVKWEPLFEADASTLTLIGDGAIKLNQAIPGFVDGETIRDLTGVKGSGNVTPMVVEENNDER</sequence>
<evidence type="ECO:0000313" key="2">
    <source>
        <dbReference type="Proteomes" id="UP000700800"/>
    </source>
</evidence>
<organism evidence="1 2">
    <name type="scientific">Streptococcus gallolyticus</name>
    <dbReference type="NCBI Taxonomy" id="315405"/>
    <lineage>
        <taxon>Bacteria</taxon>
        <taxon>Bacillati</taxon>
        <taxon>Bacillota</taxon>
        <taxon>Bacilli</taxon>
        <taxon>Lactobacillales</taxon>
        <taxon>Streptococcaceae</taxon>
        <taxon>Streptococcus</taxon>
    </lineage>
</organism>
<proteinExistence type="predicted"/>
<evidence type="ECO:0000313" key="1">
    <source>
        <dbReference type="EMBL" id="MBE6164451.1"/>
    </source>
</evidence>
<gene>
    <name evidence="1" type="ORF">E7156_03935</name>
</gene>
<dbReference type="Proteomes" id="UP000700800">
    <property type="component" value="Unassembled WGS sequence"/>
</dbReference>
<dbReference type="EMBL" id="SVAF01000007">
    <property type="protein sequence ID" value="MBE6164451.1"/>
    <property type="molecule type" value="Genomic_DNA"/>
</dbReference>
<reference evidence="1" key="1">
    <citation type="submission" date="2019-04" db="EMBL/GenBank/DDBJ databases">
        <title>Evolution of Biomass-Degrading Anaerobic Consortia Revealed by Metagenomics.</title>
        <authorList>
            <person name="Peng X."/>
        </authorList>
    </citation>
    <scope>NUCLEOTIDE SEQUENCE</scope>
    <source>
        <strain evidence="1">SIG195</strain>
    </source>
</reference>
<name>A0A927XA04_9STRE</name>
<accession>A0A927XA04</accession>
<dbReference type="AlphaFoldDB" id="A0A927XA04"/>
<protein>
    <submittedName>
        <fullName evidence="1">Phage portal protein</fullName>
    </submittedName>
</protein>
<comment type="caution">
    <text evidence="1">The sequence shown here is derived from an EMBL/GenBank/DDBJ whole genome shotgun (WGS) entry which is preliminary data.</text>
</comment>